<evidence type="ECO:0000313" key="2">
    <source>
        <dbReference type="EMBL" id="OSJ13405.1"/>
    </source>
</evidence>
<dbReference type="RefSeq" id="WP_085349159.1">
    <property type="nucleotide sequence ID" value="NZ_NAEX01000162.1"/>
</dbReference>
<dbReference type="EMBL" id="NAFI01000163">
    <property type="protein sequence ID" value="OSJ13405.1"/>
    <property type="molecule type" value="Genomic_DNA"/>
</dbReference>
<name>A0A1X3EMF7_9BRAD</name>
<dbReference type="AlphaFoldDB" id="A0A1X3EMF7"/>
<keyword evidence="1" id="KW-0812">Transmembrane</keyword>
<sequence length="173" mass="18915">MTFAYQVLVHTPLWVWTLLAYLVWQGIKAMQPRKTPVWRALIVPIVFIVWGISRIGFGHQDSAWPLVAWGGAALVLLPIGVLTSRPFDVDHKTGEIIRAGGAFALIRNLVIFSLQYAVGVISTVDASDRALALVVGRAISGATAGYFIGSTIALLVAYQRKRAVDLRTSPHRP</sequence>
<gene>
    <name evidence="3" type="ORF">BST63_22030</name>
    <name evidence="2" type="ORF">BSZ18_11500</name>
</gene>
<organism evidence="2 4">
    <name type="scientific">Bradyrhizobium canariense</name>
    <dbReference type="NCBI Taxonomy" id="255045"/>
    <lineage>
        <taxon>Bacteria</taxon>
        <taxon>Pseudomonadati</taxon>
        <taxon>Pseudomonadota</taxon>
        <taxon>Alphaproteobacteria</taxon>
        <taxon>Hyphomicrobiales</taxon>
        <taxon>Nitrobacteraceae</taxon>
        <taxon>Bradyrhizobium</taxon>
    </lineage>
</organism>
<dbReference type="Proteomes" id="UP000193553">
    <property type="component" value="Unassembled WGS sequence"/>
</dbReference>
<accession>A0A1X3EMF7</accession>
<keyword evidence="1" id="KW-1133">Transmembrane helix</keyword>
<keyword evidence="1" id="KW-0472">Membrane</keyword>
<dbReference type="Proteomes" id="UP000193884">
    <property type="component" value="Unassembled WGS sequence"/>
</dbReference>
<proteinExistence type="predicted"/>
<comment type="caution">
    <text evidence="2">The sequence shown here is derived from an EMBL/GenBank/DDBJ whole genome shotgun (WGS) entry which is preliminary data.</text>
</comment>
<dbReference type="OrthoDB" id="3034721at2"/>
<protein>
    <recommendedName>
        <fullName evidence="6">DUF1453 domain-containing protein</fullName>
    </recommendedName>
</protein>
<reference evidence="4 5" key="1">
    <citation type="submission" date="2017-03" db="EMBL/GenBank/DDBJ databases">
        <title>Whole genome sequences of fourteen strains of Bradyrhizobium canariense and one strain of Bradyrhizobium japonicum isolated from Lupinus (Papilionoideae: Genisteae) species in Algeria.</title>
        <authorList>
            <person name="Crovadore J."/>
            <person name="Chekireb D."/>
            <person name="Brachmann A."/>
            <person name="Chablais R."/>
            <person name="Cochard B."/>
            <person name="Lefort F."/>
        </authorList>
    </citation>
    <scope>NUCLEOTIDE SEQUENCE [LARGE SCALE GENOMIC DNA]</scope>
    <source>
        <strain evidence="2 4">UBMA195</strain>
        <strain evidence="3 5">UBMAN05</strain>
    </source>
</reference>
<dbReference type="InterPro" id="IPR046730">
    <property type="entry name" value="DUF6622"/>
</dbReference>
<feature type="transmembrane region" description="Helical" evidence="1">
    <location>
        <begin position="138"/>
        <end position="158"/>
    </location>
</feature>
<evidence type="ECO:0008006" key="6">
    <source>
        <dbReference type="Google" id="ProtNLM"/>
    </source>
</evidence>
<keyword evidence="5" id="KW-1185">Reference proteome</keyword>
<dbReference type="Pfam" id="PF20327">
    <property type="entry name" value="DUF6622"/>
    <property type="match status" value="1"/>
</dbReference>
<evidence type="ECO:0000313" key="4">
    <source>
        <dbReference type="Proteomes" id="UP000193553"/>
    </source>
</evidence>
<feature type="transmembrane region" description="Helical" evidence="1">
    <location>
        <begin position="96"/>
        <end position="118"/>
    </location>
</feature>
<evidence type="ECO:0000256" key="1">
    <source>
        <dbReference type="SAM" id="Phobius"/>
    </source>
</evidence>
<feature type="transmembrane region" description="Helical" evidence="1">
    <location>
        <begin position="63"/>
        <end position="84"/>
    </location>
</feature>
<evidence type="ECO:0000313" key="3">
    <source>
        <dbReference type="EMBL" id="OSJ26510.1"/>
    </source>
</evidence>
<feature type="transmembrane region" description="Helical" evidence="1">
    <location>
        <begin position="36"/>
        <end position="57"/>
    </location>
</feature>
<dbReference type="EMBL" id="NAFK01000167">
    <property type="protein sequence ID" value="OSJ26510.1"/>
    <property type="molecule type" value="Genomic_DNA"/>
</dbReference>
<evidence type="ECO:0000313" key="5">
    <source>
        <dbReference type="Proteomes" id="UP000193884"/>
    </source>
</evidence>
<feature type="transmembrane region" description="Helical" evidence="1">
    <location>
        <begin position="6"/>
        <end position="24"/>
    </location>
</feature>